<dbReference type="Proteomes" id="UP001319921">
    <property type="component" value="Chromosome"/>
</dbReference>
<evidence type="ECO:0000256" key="2">
    <source>
        <dbReference type="ARBA" id="ARBA00022840"/>
    </source>
</evidence>
<evidence type="ECO:0000256" key="1">
    <source>
        <dbReference type="ARBA" id="ARBA00022741"/>
    </source>
</evidence>
<keyword evidence="1" id="KW-0547">Nucleotide-binding</keyword>
<dbReference type="PANTHER" id="PTHR43790:SF8">
    <property type="entry name" value="SUGAR ABC TRANSPORTER ATP-BINDING PROTEIN"/>
    <property type="match status" value="1"/>
</dbReference>
<organism evidence="4 5">
    <name type="scientific">Saccharolobus caldissimus</name>
    <dbReference type="NCBI Taxonomy" id="1702097"/>
    <lineage>
        <taxon>Archaea</taxon>
        <taxon>Thermoproteota</taxon>
        <taxon>Thermoprotei</taxon>
        <taxon>Sulfolobales</taxon>
        <taxon>Sulfolobaceae</taxon>
        <taxon>Saccharolobus</taxon>
    </lineage>
</organism>
<feature type="domain" description="ABC transporter" evidence="3">
    <location>
        <begin position="9"/>
        <end position="246"/>
    </location>
</feature>
<dbReference type="PANTHER" id="PTHR43790">
    <property type="entry name" value="CARBOHYDRATE TRANSPORT ATP-BINDING PROTEIN MG119-RELATED"/>
    <property type="match status" value="1"/>
</dbReference>
<dbReference type="InterPro" id="IPR027417">
    <property type="entry name" value="P-loop_NTPase"/>
</dbReference>
<dbReference type="InterPro" id="IPR003593">
    <property type="entry name" value="AAA+_ATPase"/>
</dbReference>
<dbReference type="CDD" id="cd03216">
    <property type="entry name" value="ABC_Carb_Monos_I"/>
    <property type="match status" value="1"/>
</dbReference>
<dbReference type="InterPro" id="IPR050107">
    <property type="entry name" value="ABC_carbohydrate_import_ATPase"/>
</dbReference>
<evidence type="ECO:0000313" key="5">
    <source>
        <dbReference type="Proteomes" id="UP001319921"/>
    </source>
</evidence>
<sequence length="246" mass="27809">MSEKTQPVVKMVNIHKWFGNLYALRGVDLEINRGEVIGLVGDNGAGKSTLMKILAGYHKPDKGEIYVEGKKVEFNSPHEAREMGIEMMYQDLSLINTMNIVRNFFLGREITGRFGFLKFNKMKEEVKKAIEDIGLKIPNLELRADELSGGQRQGLAFARSYYFKKKVLILDEPTNNLSVKETNKVLSFIRSLKELNISVIFVTHNLFHVHEAADRIVVISRGRKIGDFPKSQISVTELASLITHGS</sequence>
<dbReference type="SMART" id="SM00382">
    <property type="entry name" value="AAA"/>
    <property type="match status" value="1"/>
</dbReference>
<dbReference type="Pfam" id="PF00005">
    <property type="entry name" value="ABC_tran"/>
    <property type="match status" value="1"/>
</dbReference>
<protein>
    <submittedName>
        <fullName evidence="4">ABC transporter ATP-binding protein</fullName>
    </submittedName>
</protein>
<dbReference type="PROSITE" id="PS50893">
    <property type="entry name" value="ABC_TRANSPORTER_2"/>
    <property type="match status" value="1"/>
</dbReference>
<name>A0AAQ4CV80_9CREN</name>
<reference evidence="4 5" key="1">
    <citation type="journal article" date="2022" name="Microbiol. Resour. Announc.">
        <title>Complete Genome Sequence of the Hyperthermophilic and Acidophilic Archaeon Saccharolobus caldissimus Strain HS-3T.</title>
        <authorList>
            <person name="Sakai H.D."/>
            <person name="Kurosawa N."/>
        </authorList>
    </citation>
    <scope>NUCLEOTIDE SEQUENCE [LARGE SCALE GENOMIC DNA]</scope>
    <source>
        <strain evidence="4 5">JCM32116</strain>
    </source>
</reference>
<keyword evidence="2 4" id="KW-0067">ATP-binding</keyword>
<keyword evidence="5" id="KW-1185">Reference proteome</keyword>
<gene>
    <name evidence="4" type="ORF">SACC_27280</name>
</gene>
<evidence type="ECO:0000259" key="3">
    <source>
        <dbReference type="PROSITE" id="PS50893"/>
    </source>
</evidence>
<dbReference type="GeneID" id="68867449"/>
<proteinExistence type="predicted"/>
<dbReference type="Gene3D" id="3.40.50.300">
    <property type="entry name" value="P-loop containing nucleotide triphosphate hydrolases"/>
    <property type="match status" value="1"/>
</dbReference>
<evidence type="ECO:0000313" key="4">
    <source>
        <dbReference type="EMBL" id="BDB99711.1"/>
    </source>
</evidence>
<dbReference type="AlphaFoldDB" id="A0AAQ4CV80"/>
<dbReference type="GO" id="GO:0005524">
    <property type="term" value="F:ATP binding"/>
    <property type="evidence" value="ECO:0007669"/>
    <property type="project" value="UniProtKB-KW"/>
</dbReference>
<dbReference type="GO" id="GO:0016887">
    <property type="term" value="F:ATP hydrolysis activity"/>
    <property type="evidence" value="ECO:0007669"/>
    <property type="project" value="InterPro"/>
</dbReference>
<dbReference type="KEGG" id="scas:SACC_27280"/>
<dbReference type="EMBL" id="AP025226">
    <property type="protein sequence ID" value="BDB99711.1"/>
    <property type="molecule type" value="Genomic_DNA"/>
</dbReference>
<accession>A0AAQ4CV80</accession>
<dbReference type="SUPFAM" id="SSF52540">
    <property type="entry name" value="P-loop containing nucleoside triphosphate hydrolases"/>
    <property type="match status" value="1"/>
</dbReference>
<dbReference type="RefSeq" id="WP_229570168.1">
    <property type="nucleotide sequence ID" value="NZ_AP025226.1"/>
</dbReference>
<dbReference type="InterPro" id="IPR003439">
    <property type="entry name" value="ABC_transporter-like_ATP-bd"/>
</dbReference>